<reference evidence="2 3" key="1">
    <citation type="journal article" date="2013" name="Fungal Biol.">
        <title>Analysis of microsatellite markers in the genome of the plant pathogen Ceratocystis fimbriata.</title>
        <authorList>
            <person name="Simpson M.C."/>
            <person name="Wilken P.M."/>
            <person name="Coetzee M.P."/>
            <person name="Wingfield M.J."/>
            <person name="Wingfield B.D."/>
        </authorList>
    </citation>
    <scope>NUCLEOTIDE SEQUENCE [LARGE SCALE GENOMIC DNA]</scope>
    <source>
        <strain evidence="2 3">CBS 114723</strain>
    </source>
</reference>
<dbReference type="InterPro" id="IPR052953">
    <property type="entry name" value="Ser-rich/MCO-related"/>
</dbReference>
<dbReference type="Proteomes" id="UP000222788">
    <property type="component" value="Unassembled WGS sequence"/>
</dbReference>
<accession>A0A2C5XEE1</accession>
<organism evidence="2 3">
    <name type="scientific">Ceratocystis fimbriata CBS 114723</name>
    <dbReference type="NCBI Taxonomy" id="1035309"/>
    <lineage>
        <taxon>Eukaryota</taxon>
        <taxon>Fungi</taxon>
        <taxon>Dikarya</taxon>
        <taxon>Ascomycota</taxon>
        <taxon>Pezizomycotina</taxon>
        <taxon>Sordariomycetes</taxon>
        <taxon>Hypocreomycetidae</taxon>
        <taxon>Microascales</taxon>
        <taxon>Ceratocystidaceae</taxon>
        <taxon>Ceratocystis</taxon>
    </lineage>
</organism>
<dbReference type="SUPFAM" id="SSF49503">
    <property type="entry name" value="Cupredoxins"/>
    <property type="match status" value="1"/>
</dbReference>
<dbReference type="InterPro" id="IPR008972">
    <property type="entry name" value="Cupredoxin"/>
</dbReference>
<keyword evidence="1" id="KW-0732">Signal</keyword>
<dbReference type="EMBL" id="APWK03000016">
    <property type="protein sequence ID" value="PHH55046.1"/>
    <property type="molecule type" value="Genomic_DNA"/>
</dbReference>
<feature type="chain" id="PRO_5012406179" description="GPI-anchored cupredoxin" evidence="1">
    <location>
        <begin position="17"/>
        <end position="178"/>
    </location>
</feature>
<comment type="caution">
    <text evidence="2">The sequence shown here is derived from an EMBL/GenBank/DDBJ whole genome shotgun (WGS) entry which is preliminary data.</text>
</comment>
<gene>
    <name evidence="2" type="ORF">CFIMG_001307RA</name>
</gene>
<dbReference type="Gene3D" id="2.60.40.420">
    <property type="entry name" value="Cupredoxins - blue copper proteins"/>
    <property type="match status" value="1"/>
</dbReference>
<proteinExistence type="predicted"/>
<evidence type="ECO:0008006" key="4">
    <source>
        <dbReference type="Google" id="ProtNLM"/>
    </source>
</evidence>
<dbReference type="PANTHER" id="PTHR34883">
    <property type="entry name" value="SERINE-RICH PROTEIN, PUTATIVE-RELATED-RELATED"/>
    <property type="match status" value="1"/>
</dbReference>
<protein>
    <recommendedName>
        <fullName evidence="4">GPI-anchored cupredoxin</fullName>
    </recommendedName>
</protein>
<evidence type="ECO:0000313" key="3">
    <source>
        <dbReference type="Proteomes" id="UP000222788"/>
    </source>
</evidence>
<evidence type="ECO:0000313" key="2">
    <source>
        <dbReference type="EMBL" id="PHH55046.1"/>
    </source>
</evidence>
<reference evidence="2 3" key="2">
    <citation type="journal article" date="2013" name="IMA Fungus">
        <title>IMA Genome-F 1: Ceratocystis fimbriata: Draft nuclear genome sequence for the plant pathogen, Ceratocystis fimbriata.</title>
        <authorList>
            <person name="Wilken P.M."/>
            <person name="Steenkamp E.T."/>
            <person name="Wingfield M.J."/>
            <person name="de Beer Z.W."/>
            <person name="Wingfield B.D."/>
        </authorList>
    </citation>
    <scope>NUCLEOTIDE SEQUENCE [LARGE SCALE GENOMIC DNA]</scope>
    <source>
        <strain evidence="2 3">CBS 114723</strain>
    </source>
</reference>
<keyword evidence="3" id="KW-1185">Reference proteome</keyword>
<dbReference type="AlphaFoldDB" id="A0A2C5XEE1"/>
<dbReference type="OrthoDB" id="2331100at2759"/>
<sequence>MRFTFFGLLSAAAALASPCQFCNENGNFETRRPSITVVEVLPTGIFPNEVHALVGDYILFKFGDGLNSVVQGRYESPCRSYQGGFSSGAIWNLDVETYYPKAYVIQITDARPIWYYNGEEDKCRIGGHLAVINPPANGVENLYSYLSRSRVPGITDWKNQNKGVMLPLSEEACQRKPR</sequence>
<evidence type="ECO:0000256" key="1">
    <source>
        <dbReference type="SAM" id="SignalP"/>
    </source>
</evidence>
<dbReference type="PANTHER" id="PTHR34883:SF15">
    <property type="entry name" value="EXTRACELLULAR SERINE-RICH PROTEIN"/>
    <property type="match status" value="1"/>
</dbReference>
<feature type="signal peptide" evidence="1">
    <location>
        <begin position="1"/>
        <end position="16"/>
    </location>
</feature>
<name>A0A2C5XEE1_9PEZI</name>